<protein>
    <submittedName>
        <fullName evidence="1">Uncharacterized protein</fullName>
    </submittedName>
</protein>
<proteinExistence type="predicted"/>
<reference evidence="1" key="1">
    <citation type="submission" date="2022-08" db="EMBL/GenBank/DDBJ databases">
        <authorList>
            <person name="Gutierrez-Valencia J."/>
        </authorList>
    </citation>
    <scope>NUCLEOTIDE SEQUENCE</scope>
</reference>
<evidence type="ECO:0000313" key="1">
    <source>
        <dbReference type="EMBL" id="CAI0403524.1"/>
    </source>
</evidence>
<keyword evidence="2" id="KW-1185">Reference proteome</keyword>
<accession>A0AAV0J159</accession>
<gene>
    <name evidence="1" type="ORF">LITE_LOCUS12081</name>
</gene>
<name>A0AAV0J159_9ROSI</name>
<dbReference type="Proteomes" id="UP001154282">
    <property type="component" value="Unassembled WGS sequence"/>
</dbReference>
<evidence type="ECO:0000313" key="2">
    <source>
        <dbReference type="Proteomes" id="UP001154282"/>
    </source>
</evidence>
<comment type="caution">
    <text evidence="1">The sequence shown here is derived from an EMBL/GenBank/DDBJ whole genome shotgun (WGS) entry which is preliminary data.</text>
</comment>
<sequence length="77" mass="9091">MGLGSWHVCVWLYFKPRLQQKMQRDQRIEKEKSDEKMRMMEEQIEQVNCNMPLVVEATLKRLGIQLPESSNILASLV</sequence>
<organism evidence="1 2">
    <name type="scientific">Linum tenue</name>
    <dbReference type="NCBI Taxonomy" id="586396"/>
    <lineage>
        <taxon>Eukaryota</taxon>
        <taxon>Viridiplantae</taxon>
        <taxon>Streptophyta</taxon>
        <taxon>Embryophyta</taxon>
        <taxon>Tracheophyta</taxon>
        <taxon>Spermatophyta</taxon>
        <taxon>Magnoliopsida</taxon>
        <taxon>eudicotyledons</taxon>
        <taxon>Gunneridae</taxon>
        <taxon>Pentapetalae</taxon>
        <taxon>rosids</taxon>
        <taxon>fabids</taxon>
        <taxon>Malpighiales</taxon>
        <taxon>Linaceae</taxon>
        <taxon>Linum</taxon>
    </lineage>
</organism>
<dbReference type="EMBL" id="CAMGYJ010000004">
    <property type="protein sequence ID" value="CAI0403524.1"/>
    <property type="molecule type" value="Genomic_DNA"/>
</dbReference>
<dbReference type="AlphaFoldDB" id="A0AAV0J159"/>